<evidence type="ECO:0000313" key="1">
    <source>
        <dbReference type="EMBL" id="KAJ0169972.1"/>
    </source>
</evidence>
<evidence type="ECO:0000313" key="2">
    <source>
        <dbReference type="Proteomes" id="UP000824533"/>
    </source>
</evidence>
<reference evidence="1 2" key="1">
    <citation type="journal article" date="2021" name="Front. Genet.">
        <title>Chromosome-Level Genome Assembly Reveals Significant Gene Expansion in the Toll and IMD Signaling Pathways of Dendrolimus kikuchii.</title>
        <authorList>
            <person name="Zhou J."/>
            <person name="Wu P."/>
            <person name="Xiong Z."/>
            <person name="Liu N."/>
            <person name="Zhao N."/>
            <person name="Ji M."/>
            <person name="Qiu Y."/>
            <person name="Yang B."/>
        </authorList>
    </citation>
    <scope>NUCLEOTIDE SEQUENCE [LARGE SCALE GENOMIC DNA]</scope>
    <source>
        <strain evidence="1">Ann1</strain>
    </source>
</reference>
<proteinExistence type="predicted"/>
<dbReference type="EMBL" id="CM034415">
    <property type="protein sequence ID" value="KAJ0169972.1"/>
    <property type="molecule type" value="Genomic_DNA"/>
</dbReference>
<keyword evidence="2" id="KW-1185">Reference proteome</keyword>
<name>A0ACC1CEU4_9NEOP</name>
<dbReference type="Proteomes" id="UP000824533">
    <property type="component" value="Linkage Group LG29"/>
</dbReference>
<sequence length="474" mass="51817">MEILCNHEKSYSTLKYKFYLKSINAIQNSKMYYQHLILLLLGVVRYQEISVLATSTTLNDNEGSLSAVVSRVAKRDAESCITRDNKAGECVPYYLCNANDNTISNDGVNLIDMRSSGSSGSRPQMSGRSKRNSLPESSSSPDSSCDSYLDTCCSIGETVDASEISTANVQSTSEGQKVNTPETVKPNLSEPKSTECGKHNPKGVGSVTQDQSLTQAQFGEFPWTVAIMRFETSDDNPDSPKINVYYGGGSLIHPSMVLATAYLVANSNTLKVRAGEWDTQSTKEIYPHQDRDVASVVVHEDFNLGNLHNDIAVLFLAQPVDMAPNVGVVCLPPPRMETPPGTRCFATGWGKDQYGHKGLYTNIMKKIEVPVVDDSTCVKRLQGTLLGRVFQLHSSFMCAGGELNQDTCKGDGGSPLVCPIQTEPGHYMETGIVSWGIECGKDGIPGVYTDVAKFRNWIDDKVREKGYDTSVYTI</sequence>
<gene>
    <name evidence="1" type="ORF">K1T71_014578</name>
</gene>
<comment type="caution">
    <text evidence="1">The sequence shown here is derived from an EMBL/GenBank/DDBJ whole genome shotgun (WGS) entry which is preliminary data.</text>
</comment>
<organism evidence="1 2">
    <name type="scientific">Dendrolimus kikuchii</name>
    <dbReference type="NCBI Taxonomy" id="765133"/>
    <lineage>
        <taxon>Eukaryota</taxon>
        <taxon>Metazoa</taxon>
        <taxon>Ecdysozoa</taxon>
        <taxon>Arthropoda</taxon>
        <taxon>Hexapoda</taxon>
        <taxon>Insecta</taxon>
        <taxon>Pterygota</taxon>
        <taxon>Neoptera</taxon>
        <taxon>Endopterygota</taxon>
        <taxon>Lepidoptera</taxon>
        <taxon>Glossata</taxon>
        <taxon>Ditrysia</taxon>
        <taxon>Bombycoidea</taxon>
        <taxon>Lasiocampidae</taxon>
        <taxon>Dendrolimus</taxon>
    </lineage>
</organism>
<accession>A0ACC1CEU4</accession>
<protein>
    <submittedName>
        <fullName evidence="1">Uncharacterized protein</fullName>
    </submittedName>
</protein>